<dbReference type="eggNOG" id="ENOG502QSW3">
    <property type="taxonomic scope" value="Eukaryota"/>
</dbReference>
<feature type="coiled-coil region" evidence="1">
    <location>
        <begin position="126"/>
        <end position="175"/>
    </location>
</feature>
<name>C3Y945_BRAFL</name>
<feature type="coiled-coil region" evidence="1">
    <location>
        <begin position="12"/>
        <end position="58"/>
    </location>
</feature>
<reference evidence="2" key="1">
    <citation type="journal article" date="2008" name="Nature">
        <title>The amphioxus genome and the evolution of the chordate karyotype.</title>
        <authorList>
            <consortium name="US DOE Joint Genome Institute (JGI-PGF)"/>
            <person name="Putnam N.H."/>
            <person name="Butts T."/>
            <person name="Ferrier D.E.K."/>
            <person name="Furlong R.F."/>
            <person name="Hellsten U."/>
            <person name="Kawashima T."/>
            <person name="Robinson-Rechavi M."/>
            <person name="Shoguchi E."/>
            <person name="Terry A."/>
            <person name="Yu J.-K."/>
            <person name="Benito-Gutierrez E.L."/>
            <person name="Dubchak I."/>
            <person name="Garcia-Fernandez J."/>
            <person name="Gibson-Brown J.J."/>
            <person name="Grigoriev I.V."/>
            <person name="Horton A.C."/>
            <person name="de Jong P.J."/>
            <person name="Jurka J."/>
            <person name="Kapitonov V.V."/>
            <person name="Kohara Y."/>
            <person name="Kuroki Y."/>
            <person name="Lindquist E."/>
            <person name="Lucas S."/>
            <person name="Osoegawa K."/>
            <person name="Pennacchio L.A."/>
            <person name="Salamov A.A."/>
            <person name="Satou Y."/>
            <person name="Sauka-Spengler T."/>
            <person name="Schmutz J."/>
            <person name="Shin-I T."/>
            <person name="Toyoda A."/>
            <person name="Bronner-Fraser M."/>
            <person name="Fujiyama A."/>
            <person name="Holland L.Z."/>
            <person name="Holland P.W.H."/>
            <person name="Satoh N."/>
            <person name="Rokhsar D.S."/>
        </authorList>
    </citation>
    <scope>NUCLEOTIDE SEQUENCE [LARGE SCALE GENOMIC DNA]</scope>
    <source>
        <strain evidence="2">S238N-H82</strain>
        <tissue evidence="2">Testes</tissue>
    </source>
</reference>
<evidence type="ECO:0000313" key="2">
    <source>
        <dbReference type="EMBL" id="EEN63101.1"/>
    </source>
</evidence>
<protein>
    <submittedName>
        <fullName evidence="2">Uncharacterized protein</fullName>
    </submittedName>
</protein>
<dbReference type="AlphaFoldDB" id="C3Y945"/>
<keyword evidence="1" id="KW-0175">Coiled coil</keyword>
<accession>C3Y945</accession>
<dbReference type="PANTHER" id="PTHR46725:SF1">
    <property type="entry name" value="COILED-COIL DOMAIN-CONTAINING PROTEIN 57"/>
    <property type="match status" value="1"/>
</dbReference>
<dbReference type="InterPro" id="IPR042481">
    <property type="entry name" value="CCDC57"/>
</dbReference>
<sequence length="223" mass="26830">MARQQEPPEGSLRELAEQKEREWREIQELRVETLDAAYKQKDKELNEEKAKFQKLKEDFKYNLRLLEERDKELERYDAVFAEMKAKESAKNAEMSELKIAQDDLRTAVSREEAARAELQKHYQHRLREQQQELDKFRSLKEAEVKREREEFEKFKRDLERSLQEVEADLDAQKRELTTGFDEALRRREHEFRKQADEMSNTVLAHELKVSLVIIKFSVLAQKF</sequence>
<evidence type="ECO:0000256" key="1">
    <source>
        <dbReference type="SAM" id="Coils"/>
    </source>
</evidence>
<dbReference type="EMBL" id="GG666492">
    <property type="protein sequence ID" value="EEN63101.1"/>
    <property type="molecule type" value="Genomic_DNA"/>
</dbReference>
<gene>
    <name evidence="2" type="ORF">BRAFLDRAFT_68117</name>
</gene>
<organism>
    <name type="scientific">Branchiostoma floridae</name>
    <name type="common">Florida lancelet</name>
    <name type="synonym">Amphioxus</name>
    <dbReference type="NCBI Taxonomy" id="7739"/>
    <lineage>
        <taxon>Eukaryota</taxon>
        <taxon>Metazoa</taxon>
        <taxon>Chordata</taxon>
        <taxon>Cephalochordata</taxon>
        <taxon>Leptocardii</taxon>
        <taxon>Amphioxiformes</taxon>
        <taxon>Branchiostomatidae</taxon>
        <taxon>Branchiostoma</taxon>
    </lineage>
</organism>
<dbReference type="InParanoid" id="C3Y945"/>
<dbReference type="PANTHER" id="PTHR46725">
    <property type="entry name" value="COILED-COIL DOMAIN-CONTAINING PROTEIN 57"/>
    <property type="match status" value="1"/>
</dbReference>
<proteinExistence type="predicted"/>